<dbReference type="PANTHER" id="PTHR22748">
    <property type="entry name" value="AP ENDONUCLEASE"/>
    <property type="match status" value="1"/>
</dbReference>
<feature type="active site" evidence="6">
    <location>
        <position position="105"/>
    </location>
</feature>
<feature type="site" description="Interaction with DNA substrate" evidence="8">
    <location>
        <position position="242"/>
    </location>
</feature>
<evidence type="ECO:0000256" key="7">
    <source>
        <dbReference type="PIRSR" id="PIRSR604808-2"/>
    </source>
</evidence>
<keyword evidence="7" id="KW-0464">Manganese</keyword>
<feature type="binding site" evidence="7">
    <location>
        <position position="146"/>
    </location>
    <ligand>
        <name>Mg(2+)</name>
        <dbReference type="ChEBI" id="CHEBI:18420"/>
        <label>1</label>
    </ligand>
</feature>
<dbReference type="GO" id="GO:0008081">
    <property type="term" value="F:phosphoric diester hydrolase activity"/>
    <property type="evidence" value="ECO:0007669"/>
    <property type="project" value="TreeGrafter"/>
</dbReference>
<dbReference type="GO" id="GO:0003906">
    <property type="term" value="F:DNA-(apurinic or apyrimidinic site) endonuclease activity"/>
    <property type="evidence" value="ECO:0007669"/>
    <property type="project" value="TreeGrafter"/>
</dbReference>
<dbReference type="PANTHER" id="PTHR22748:SF6">
    <property type="entry name" value="DNA-(APURINIC OR APYRIMIDINIC SITE) ENDONUCLEASE"/>
    <property type="match status" value="1"/>
</dbReference>
<dbReference type="Proteomes" id="UP000613208">
    <property type="component" value="Unassembled WGS sequence"/>
</dbReference>
<evidence type="ECO:0000313" key="11">
    <source>
        <dbReference type="Proteomes" id="UP000613208"/>
    </source>
</evidence>
<evidence type="ECO:0000256" key="4">
    <source>
        <dbReference type="ARBA" id="ARBA00022801"/>
    </source>
</evidence>
<dbReference type="NCBIfam" id="TIGR00633">
    <property type="entry name" value="xth"/>
    <property type="match status" value="1"/>
</dbReference>
<dbReference type="FunFam" id="3.60.10.10:FF:000034">
    <property type="entry name" value="Exodeoxyribonuclease III"/>
    <property type="match status" value="1"/>
</dbReference>
<dbReference type="InterPro" id="IPR005135">
    <property type="entry name" value="Endo/exonuclease/phosphatase"/>
</dbReference>
<dbReference type="NCBIfam" id="TIGR00195">
    <property type="entry name" value="exoDNase_III"/>
    <property type="match status" value="1"/>
</dbReference>
<keyword evidence="5 7" id="KW-0460">Magnesium</keyword>
<feature type="binding site" evidence="7">
    <location>
        <position position="35"/>
    </location>
    <ligand>
        <name>Mg(2+)</name>
        <dbReference type="ChEBI" id="CHEBI:18420"/>
        <label>1</label>
    </ligand>
</feature>
<sequence>MKFISWNVNGIRACVKKGFLDFFQEADADIFCIQESKMQEGQLELDLPGYHQYWNYAVRKGYSGTGIFTRQEPLSVSYGMGIEEHDQEGRVITLEFEDYYFVTVYTPNSQSKLARLDYRMQWEDDFLQYLKKLEETKPVIVCGDLNVAHKEIDLKNPKTNRKNAGFTDEERAKMTQLLDAGFIDTFRYFYPDQEGIYSWWSYRFNARKNNAGWRIDYFLVSKCLEDRLQDAKILTDVMGSDHCPIELDFA</sequence>
<feature type="binding site" evidence="7">
    <location>
        <position position="144"/>
    </location>
    <ligand>
        <name>Mg(2+)</name>
        <dbReference type="ChEBI" id="CHEBI:18420"/>
        <label>1</label>
    </ligand>
</feature>
<dbReference type="SUPFAM" id="SSF56219">
    <property type="entry name" value="DNase I-like"/>
    <property type="match status" value="1"/>
</dbReference>
<feature type="site" description="Important for catalytic activity" evidence="8">
    <location>
        <position position="216"/>
    </location>
</feature>
<feature type="binding site" evidence="7">
    <location>
        <position position="242"/>
    </location>
    <ligand>
        <name>Mg(2+)</name>
        <dbReference type="ChEBI" id="CHEBI:18420"/>
        <label>1</label>
    </ligand>
</feature>
<comment type="cofactor">
    <cofactor evidence="1">
        <name>Mn(2+)</name>
        <dbReference type="ChEBI" id="CHEBI:29035"/>
    </cofactor>
</comment>
<comment type="caution">
    <text evidence="10">The sequence shown here is derived from an EMBL/GenBank/DDBJ whole genome shotgun (WGS) entry which is preliminary data.</text>
</comment>
<dbReference type="InterPro" id="IPR004808">
    <property type="entry name" value="AP_endonuc_1"/>
</dbReference>
<dbReference type="PROSITE" id="PS00728">
    <property type="entry name" value="AP_NUCLEASE_F1_3"/>
    <property type="match status" value="1"/>
</dbReference>
<protein>
    <submittedName>
        <fullName evidence="10">Exodeoxyribonuclease</fullName>
    </submittedName>
</protein>
<name>A0A916Q5Q0_9FIRM</name>
<dbReference type="PROSITE" id="PS51435">
    <property type="entry name" value="AP_NUCLEASE_F1_4"/>
    <property type="match status" value="1"/>
</dbReference>
<dbReference type="GO" id="GO:0003677">
    <property type="term" value="F:DNA binding"/>
    <property type="evidence" value="ECO:0007669"/>
    <property type="project" value="InterPro"/>
</dbReference>
<feature type="binding site" evidence="7">
    <location>
        <position position="7"/>
    </location>
    <ligand>
        <name>Mg(2+)</name>
        <dbReference type="ChEBI" id="CHEBI:18420"/>
        <label>1</label>
    </ligand>
</feature>
<dbReference type="CDD" id="cd09087">
    <property type="entry name" value="Ape1-like_AP-endo"/>
    <property type="match status" value="1"/>
</dbReference>
<dbReference type="RefSeq" id="WP_201310486.1">
    <property type="nucleotide sequence ID" value="NZ_BLYI01000027.1"/>
</dbReference>
<evidence type="ECO:0000259" key="9">
    <source>
        <dbReference type="Pfam" id="PF03372"/>
    </source>
</evidence>
<keyword evidence="11" id="KW-1185">Reference proteome</keyword>
<reference evidence="10" key="1">
    <citation type="submission" date="2020-06" db="EMBL/GenBank/DDBJ databases">
        <title>Characterization of fructooligosaccharide metabolism and fructooligosaccharide-degrading enzymes in human commensal butyrate producers.</title>
        <authorList>
            <person name="Tanno H."/>
            <person name="Fujii T."/>
            <person name="Hirano K."/>
            <person name="Maeno S."/>
            <person name="Tonozuka T."/>
            <person name="Sakamoto M."/>
            <person name="Ohkuma M."/>
            <person name="Tochio T."/>
            <person name="Endo A."/>
        </authorList>
    </citation>
    <scope>NUCLEOTIDE SEQUENCE</scope>
    <source>
        <strain evidence="10">JCM 17466</strain>
    </source>
</reference>
<feature type="site" description="Transition state stabilizer" evidence="8">
    <location>
        <position position="146"/>
    </location>
</feature>
<dbReference type="Gene3D" id="3.60.10.10">
    <property type="entry name" value="Endonuclease/exonuclease/phosphatase"/>
    <property type="match status" value="1"/>
</dbReference>
<dbReference type="GO" id="GO:0006284">
    <property type="term" value="P:base-excision repair"/>
    <property type="evidence" value="ECO:0007669"/>
    <property type="project" value="TreeGrafter"/>
</dbReference>
<evidence type="ECO:0000256" key="1">
    <source>
        <dbReference type="ARBA" id="ARBA00001936"/>
    </source>
</evidence>
<gene>
    <name evidence="10" type="primary">exoA</name>
    <name evidence="10" type="ORF">ANBU17_11140</name>
</gene>
<proteinExistence type="inferred from homology"/>
<feature type="binding site" evidence="7">
    <location>
        <position position="241"/>
    </location>
    <ligand>
        <name>Mg(2+)</name>
        <dbReference type="ChEBI" id="CHEBI:18420"/>
        <label>1</label>
    </ligand>
</feature>
<accession>A0A916Q5Q0</accession>
<comment type="similarity">
    <text evidence="2">Belongs to the DNA repair enzymes AP/ExoA family.</text>
</comment>
<keyword evidence="4" id="KW-0378">Hydrolase</keyword>
<evidence type="ECO:0000256" key="8">
    <source>
        <dbReference type="PIRSR" id="PIRSR604808-3"/>
    </source>
</evidence>
<comment type="cofactor">
    <cofactor evidence="7">
        <name>Mg(2+)</name>
        <dbReference type="ChEBI" id="CHEBI:18420"/>
    </cofactor>
    <cofactor evidence="7">
        <name>Mn(2+)</name>
        <dbReference type="ChEBI" id="CHEBI:29035"/>
    </cofactor>
    <text evidence="7">Probably binds two magnesium or manganese ions per subunit.</text>
</comment>
<dbReference type="InterPro" id="IPR020847">
    <property type="entry name" value="AP_endonuclease_F1_BS"/>
</dbReference>
<evidence type="ECO:0000256" key="5">
    <source>
        <dbReference type="ARBA" id="ARBA00022842"/>
    </source>
</evidence>
<dbReference type="InterPro" id="IPR036691">
    <property type="entry name" value="Endo/exonu/phosph_ase_sf"/>
</dbReference>
<dbReference type="GO" id="GO:0008311">
    <property type="term" value="F:double-stranded DNA 3'-5' DNA exonuclease activity"/>
    <property type="evidence" value="ECO:0007669"/>
    <property type="project" value="TreeGrafter"/>
</dbReference>
<evidence type="ECO:0000256" key="6">
    <source>
        <dbReference type="PIRSR" id="PIRSR604808-1"/>
    </source>
</evidence>
<dbReference type="PROSITE" id="PS00726">
    <property type="entry name" value="AP_NUCLEASE_F1_1"/>
    <property type="match status" value="1"/>
</dbReference>
<dbReference type="AlphaFoldDB" id="A0A916Q5Q0"/>
<keyword evidence="3 7" id="KW-0479">Metal-binding</keyword>
<dbReference type="Pfam" id="PF03372">
    <property type="entry name" value="Exo_endo_phos"/>
    <property type="match status" value="1"/>
</dbReference>
<feature type="active site" description="Proton donor/acceptor" evidence="6">
    <location>
        <position position="144"/>
    </location>
</feature>
<organism evidence="10 11">
    <name type="scientific">Anaerostipes butyraticus</name>
    <dbReference type="NCBI Taxonomy" id="645466"/>
    <lineage>
        <taxon>Bacteria</taxon>
        <taxon>Bacillati</taxon>
        <taxon>Bacillota</taxon>
        <taxon>Clostridia</taxon>
        <taxon>Lachnospirales</taxon>
        <taxon>Lachnospiraceae</taxon>
        <taxon>Anaerostipes</taxon>
    </lineage>
</organism>
<evidence type="ECO:0000256" key="2">
    <source>
        <dbReference type="ARBA" id="ARBA00007092"/>
    </source>
</evidence>
<feature type="domain" description="Endonuclease/exonuclease/phosphatase" evidence="9">
    <location>
        <begin position="4"/>
        <end position="242"/>
    </location>
</feature>
<feature type="active site" description="Proton acceptor" evidence="6">
    <location>
        <position position="242"/>
    </location>
</feature>
<dbReference type="InterPro" id="IPR020848">
    <property type="entry name" value="AP_endonuclease_F1_CS"/>
</dbReference>
<evidence type="ECO:0000313" key="10">
    <source>
        <dbReference type="EMBL" id="GFO84767.1"/>
    </source>
</evidence>
<dbReference type="EMBL" id="BLYI01000027">
    <property type="protein sequence ID" value="GFO84767.1"/>
    <property type="molecule type" value="Genomic_DNA"/>
</dbReference>
<dbReference type="GO" id="GO:0046872">
    <property type="term" value="F:metal ion binding"/>
    <property type="evidence" value="ECO:0007669"/>
    <property type="project" value="UniProtKB-KW"/>
</dbReference>
<evidence type="ECO:0000256" key="3">
    <source>
        <dbReference type="ARBA" id="ARBA00022723"/>
    </source>
</evidence>